<evidence type="ECO:0000256" key="5">
    <source>
        <dbReference type="PROSITE-ProRule" id="PRU00409"/>
    </source>
</evidence>
<dbReference type="SMART" id="SM00878">
    <property type="entry name" value="Biotin_carb_C"/>
    <property type="match status" value="1"/>
</dbReference>
<dbReference type="InterPro" id="IPR011761">
    <property type="entry name" value="ATP-grasp"/>
</dbReference>
<evidence type="ECO:0000256" key="2">
    <source>
        <dbReference type="ARBA" id="ARBA00022741"/>
    </source>
</evidence>
<dbReference type="PROSITE" id="PS00867">
    <property type="entry name" value="CPSASE_2"/>
    <property type="match status" value="1"/>
</dbReference>
<dbReference type="InterPro" id="IPR016185">
    <property type="entry name" value="PreATP-grasp_dom_sf"/>
</dbReference>
<sequence length="501" mass="55470">MTKKITKILIANRGEIALRVIQTAKEMGIKTVTLYTDEEVTLPHSHAGDESFNLGSGPLKDTYLNQDKIIDIAKKLGADAIHPGYGFLSEKSSFAKKVRDAGIKFIGPAPEAIDMMGDKKTSKIKIQELGVPSIPGYHGDNQEIEFLVKEAKKIGLPVLIKASAGGGGKGMRIVYEESEFQSALEGAKREALNAFGDDTVLLEKYITSPRHIEIQVMSDQHGNHFHLFERECSIQRRYQKIVEESPSPAVSPELRAKMTAAAIKITSGINYEGAGTIELILDTDGSFYFLEMNTRLQVEHPVTEMVTGLDLVRLQIIVAQGDKLPFSQADVKQRGHAIEVRLYAEDPDNSFLPSIGTIKKIGKTTVRDTRLDCGYVDGNAVTISFDPMLAKLISWGETREIAAQKLNLALNDVLFLGLKTNRDYLKRILTLPEFHEGKTYTHFVKTYEEKLQKRQPTKEQIAMAVAAFLLKKDSGTNNNSGTHSGSKTNSIWESLSGFRNV</sequence>
<keyword evidence="1" id="KW-0436">Ligase</keyword>
<name>A0ABU5VZP0_9BACT</name>
<evidence type="ECO:0000256" key="1">
    <source>
        <dbReference type="ARBA" id="ARBA00022598"/>
    </source>
</evidence>
<evidence type="ECO:0000313" key="9">
    <source>
        <dbReference type="Proteomes" id="UP001302274"/>
    </source>
</evidence>
<dbReference type="InterPro" id="IPR050856">
    <property type="entry name" value="Biotin_carboxylase_complex"/>
</dbReference>
<proteinExistence type="predicted"/>
<evidence type="ECO:0000259" key="6">
    <source>
        <dbReference type="PROSITE" id="PS50975"/>
    </source>
</evidence>
<dbReference type="PANTHER" id="PTHR18866">
    <property type="entry name" value="CARBOXYLASE:PYRUVATE/ACETYL-COA/PROPIONYL-COA CARBOXYLASE"/>
    <property type="match status" value="1"/>
</dbReference>
<evidence type="ECO:0000313" key="8">
    <source>
        <dbReference type="EMBL" id="MEA9358052.1"/>
    </source>
</evidence>
<reference evidence="8 9" key="1">
    <citation type="submission" date="2023-11" db="EMBL/GenBank/DDBJ databases">
        <title>A Novel Polar Bacteriovorax (B. antarcticus) Isolated from the Biocrust in Antarctica.</title>
        <authorList>
            <person name="Mun W."/>
            <person name="Choi S.Y."/>
            <person name="Mitchell R.J."/>
        </authorList>
    </citation>
    <scope>NUCLEOTIDE SEQUENCE [LARGE SCALE GENOMIC DNA]</scope>
    <source>
        <strain evidence="8 9">PP10</strain>
    </source>
</reference>
<dbReference type="InterPro" id="IPR005481">
    <property type="entry name" value="BC-like_N"/>
</dbReference>
<dbReference type="InterPro" id="IPR011764">
    <property type="entry name" value="Biotin_carboxylation_dom"/>
</dbReference>
<accession>A0ABU5VZP0</accession>
<dbReference type="SUPFAM" id="SSF52440">
    <property type="entry name" value="PreATP-grasp domain"/>
    <property type="match status" value="1"/>
</dbReference>
<keyword evidence="9" id="KW-1185">Reference proteome</keyword>
<evidence type="ECO:0000256" key="4">
    <source>
        <dbReference type="ARBA" id="ARBA00023267"/>
    </source>
</evidence>
<dbReference type="EMBL" id="JAYGJQ010000002">
    <property type="protein sequence ID" value="MEA9358052.1"/>
    <property type="molecule type" value="Genomic_DNA"/>
</dbReference>
<dbReference type="Gene3D" id="3.30.470.20">
    <property type="entry name" value="ATP-grasp fold, B domain"/>
    <property type="match status" value="1"/>
</dbReference>
<dbReference type="InterPro" id="IPR005479">
    <property type="entry name" value="CPAse_ATP-bd"/>
</dbReference>
<dbReference type="Proteomes" id="UP001302274">
    <property type="component" value="Unassembled WGS sequence"/>
</dbReference>
<dbReference type="Pfam" id="PF02785">
    <property type="entry name" value="Biotin_carb_C"/>
    <property type="match status" value="1"/>
</dbReference>
<dbReference type="Pfam" id="PF00289">
    <property type="entry name" value="Biotin_carb_N"/>
    <property type="match status" value="1"/>
</dbReference>
<dbReference type="PROSITE" id="PS50979">
    <property type="entry name" value="BC"/>
    <property type="match status" value="1"/>
</dbReference>
<comment type="caution">
    <text evidence="8">The sequence shown here is derived from an EMBL/GenBank/DDBJ whole genome shotgun (WGS) entry which is preliminary data.</text>
</comment>
<dbReference type="RefSeq" id="WP_323578299.1">
    <property type="nucleotide sequence ID" value="NZ_JAYGJQ010000002.1"/>
</dbReference>
<dbReference type="SUPFAM" id="SSF56059">
    <property type="entry name" value="Glutathione synthetase ATP-binding domain-like"/>
    <property type="match status" value="1"/>
</dbReference>
<protein>
    <submittedName>
        <fullName evidence="8">Biotin carboxylase N-terminal domain-containing protein</fullName>
    </submittedName>
</protein>
<evidence type="ECO:0000259" key="7">
    <source>
        <dbReference type="PROSITE" id="PS50979"/>
    </source>
</evidence>
<dbReference type="Pfam" id="PF02786">
    <property type="entry name" value="CPSase_L_D2"/>
    <property type="match status" value="1"/>
</dbReference>
<feature type="domain" description="Biotin carboxylation" evidence="7">
    <location>
        <begin position="4"/>
        <end position="449"/>
    </location>
</feature>
<dbReference type="InterPro" id="IPR005482">
    <property type="entry name" value="Biotin_COase_C"/>
</dbReference>
<evidence type="ECO:0000256" key="3">
    <source>
        <dbReference type="ARBA" id="ARBA00022840"/>
    </source>
</evidence>
<dbReference type="PROSITE" id="PS50975">
    <property type="entry name" value="ATP_GRASP"/>
    <property type="match status" value="1"/>
</dbReference>
<keyword evidence="2 5" id="KW-0547">Nucleotide-binding</keyword>
<keyword evidence="4" id="KW-0092">Biotin</keyword>
<keyword evidence="3 5" id="KW-0067">ATP-binding</keyword>
<dbReference type="SUPFAM" id="SSF51246">
    <property type="entry name" value="Rudiment single hybrid motif"/>
    <property type="match status" value="1"/>
</dbReference>
<organism evidence="8 9">
    <name type="scientific">Bacteriovorax antarcticus</name>
    <dbReference type="NCBI Taxonomy" id="3088717"/>
    <lineage>
        <taxon>Bacteria</taxon>
        <taxon>Pseudomonadati</taxon>
        <taxon>Bdellovibrionota</taxon>
        <taxon>Bacteriovoracia</taxon>
        <taxon>Bacteriovoracales</taxon>
        <taxon>Bacteriovoracaceae</taxon>
        <taxon>Bacteriovorax</taxon>
    </lineage>
</organism>
<feature type="domain" description="ATP-grasp" evidence="6">
    <location>
        <begin position="123"/>
        <end position="320"/>
    </location>
</feature>
<gene>
    <name evidence="8" type="ORF">SHI21_17600</name>
</gene>
<dbReference type="PANTHER" id="PTHR18866:SF33">
    <property type="entry name" value="METHYLCROTONOYL-COA CARBOXYLASE SUBUNIT ALPHA, MITOCHONDRIAL-RELATED"/>
    <property type="match status" value="1"/>
</dbReference>
<dbReference type="InterPro" id="IPR011054">
    <property type="entry name" value="Rudment_hybrid_motif"/>
</dbReference>